<evidence type="ECO:0000313" key="4">
    <source>
        <dbReference type="EMBL" id="TFZ04253.1"/>
    </source>
</evidence>
<evidence type="ECO:0000256" key="1">
    <source>
        <dbReference type="SAM" id="MobiDB-lite"/>
    </source>
</evidence>
<dbReference type="EMBL" id="SMLL01000001">
    <property type="protein sequence ID" value="TFZ04253.1"/>
    <property type="molecule type" value="Genomic_DNA"/>
</dbReference>
<dbReference type="InterPro" id="IPR025419">
    <property type="entry name" value="DUF4142"/>
</dbReference>
<dbReference type="PANTHER" id="PTHR38593">
    <property type="entry name" value="BLR2558 PROTEIN"/>
    <property type="match status" value="1"/>
</dbReference>
<feature type="domain" description="DUF4142" evidence="3">
    <location>
        <begin position="65"/>
        <end position="200"/>
    </location>
</feature>
<sequence length="238" mass="25061">MKSKYLIAPTALAALLCAGMASAQSTTAPASGSGATGGAMAPKAPATTASRESKPAKDDKLARGDRKFIEDAAAHGMFEVQAAQLAATKASDAQVKSFAEQLVKDHTQANQGLQQIASKHQVDMPKELPRSQRNKLQDLQKKTGAEFDREFVKEVGVEAHEDDVKKFQKAAKDVKDPELKAWVDKTLPALQQHLASAQNLEKSVKEDGSRMGAGPAKQPARPAGDAAKQPAAPAKSGG</sequence>
<feature type="region of interest" description="Disordered" evidence="1">
    <location>
        <begin position="194"/>
        <end position="238"/>
    </location>
</feature>
<comment type="caution">
    <text evidence="4">The sequence shown here is derived from an EMBL/GenBank/DDBJ whole genome shotgun (WGS) entry which is preliminary data.</text>
</comment>
<feature type="region of interest" description="Disordered" evidence="1">
    <location>
        <begin position="122"/>
        <end position="145"/>
    </location>
</feature>
<dbReference type="Proteomes" id="UP000297564">
    <property type="component" value="Unassembled WGS sequence"/>
</dbReference>
<feature type="compositionally biased region" description="Low complexity" evidence="1">
    <location>
        <begin position="25"/>
        <end position="42"/>
    </location>
</feature>
<dbReference type="AlphaFoldDB" id="A0A4Z0BYC6"/>
<organism evidence="4 5">
    <name type="scientific">Ramlibacter rhizophilus</name>
    <dbReference type="NCBI Taxonomy" id="1781167"/>
    <lineage>
        <taxon>Bacteria</taxon>
        <taxon>Pseudomonadati</taxon>
        <taxon>Pseudomonadota</taxon>
        <taxon>Betaproteobacteria</taxon>
        <taxon>Burkholderiales</taxon>
        <taxon>Comamonadaceae</taxon>
        <taxon>Ramlibacter</taxon>
    </lineage>
</organism>
<protein>
    <submittedName>
        <fullName evidence="4">DUF4142 domain-containing protein</fullName>
    </submittedName>
</protein>
<proteinExistence type="predicted"/>
<dbReference type="Pfam" id="PF13628">
    <property type="entry name" value="DUF4142"/>
    <property type="match status" value="1"/>
</dbReference>
<keyword evidence="5" id="KW-1185">Reference proteome</keyword>
<keyword evidence="2" id="KW-0732">Signal</keyword>
<feature type="signal peptide" evidence="2">
    <location>
        <begin position="1"/>
        <end position="23"/>
    </location>
</feature>
<name>A0A4Z0BYC6_9BURK</name>
<dbReference type="RefSeq" id="WP_135283134.1">
    <property type="nucleotide sequence ID" value="NZ_SMLL01000001.1"/>
</dbReference>
<feature type="compositionally biased region" description="Basic and acidic residues" evidence="1">
    <location>
        <begin position="51"/>
        <end position="64"/>
    </location>
</feature>
<feature type="region of interest" description="Disordered" evidence="1">
    <location>
        <begin position="25"/>
        <end position="64"/>
    </location>
</feature>
<dbReference type="Gene3D" id="1.20.1260.10">
    <property type="match status" value="1"/>
</dbReference>
<feature type="chain" id="PRO_5021389534" evidence="2">
    <location>
        <begin position="24"/>
        <end position="238"/>
    </location>
</feature>
<evidence type="ECO:0000256" key="2">
    <source>
        <dbReference type="SAM" id="SignalP"/>
    </source>
</evidence>
<gene>
    <name evidence="4" type="ORF">EZ242_00385</name>
</gene>
<dbReference type="OrthoDB" id="118677at2"/>
<accession>A0A4Z0BYC6</accession>
<evidence type="ECO:0000259" key="3">
    <source>
        <dbReference type="Pfam" id="PF13628"/>
    </source>
</evidence>
<dbReference type="PANTHER" id="PTHR38593:SF1">
    <property type="entry name" value="BLR2558 PROTEIN"/>
    <property type="match status" value="1"/>
</dbReference>
<feature type="compositionally biased region" description="Low complexity" evidence="1">
    <location>
        <begin position="220"/>
        <end position="238"/>
    </location>
</feature>
<dbReference type="InterPro" id="IPR012347">
    <property type="entry name" value="Ferritin-like"/>
</dbReference>
<reference evidence="4 5" key="1">
    <citation type="submission" date="2019-03" db="EMBL/GenBank/DDBJ databases">
        <title>Ramlibacter rhizophilus CCTCC AB2015357, whole genome shotgun sequence.</title>
        <authorList>
            <person name="Zhang X."/>
            <person name="Feng G."/>
            <person name="Zhu H."/>
        </authorList>
    </citation>
    <scope>NUCLEOTIDE SEQUENCE [LARGE SCALE GENOMIC DNA]</scope>
    <source>
        <strain evidence="4 5">CCTCC AB2015357</strain>
    </source>
</reference>
<evidence type="ECO:0000313" key="5">
    <source>
        <dbReference type="Proteomes" id="UP000297564"/>
    </source>
</evidence>